<dbReference type="InterPro" id="IPR036865">
    <property type="entry name" value="CRAL-TRIO_dom_sf"/>
</dbReference>
<gene>
    <name evidence="2" type="ORF">PENTCL1PPCAC_26338</name>
</gene>
<evidence type="ECO:0000313" key="3">
    <source>
        <dbReference type="Proteomes" id="UP001432027"/>
    </source>
</evidence>
<dbReference type="InterPro" id="IPR036598">
    <property type="entry name" value="GOLD_dom_sf"/>
</dbReference>
<organism evidence="2 3">
    <name type="scientific">Pristionchus entomophagus</name>
    <dbReference type="NCBI Taxonomy" id="358040"/>
    <lineage>
        <taxon>Eukaryota</taxon>
        <taxon>Metazoa</taxon>
        <taxon>Ecdysozoa</taxon>
        <taxon>Nematoda</taxon>
        <taxon>Chromadorea</taxon>
        <taxon>Rhabditida</taxon>
        <taxon>Rhabditina</taxon>
        <taxon>Diplogasteromorpha</taxon>
        <taxon>Diplogasteroidea</taxon>
        <taxon>Neodiplogasteridae</taxon>
        <taxon>Pristionchus</taxon>
    </lineage>
</organism>
<dbReference type="PANTHER" id="PTHR47159:SF5">
    <property type="entry name" value="CRAL-TRIO DOMAIN-CONTAINING PROTEIN"/>
    <property type="match status" value="1"/>
</dbReference>
<dbReference type="Pfam" id="PF25883">
    <property type="entry name" value="F28H7_8_C"/>
    <property type="match status" value="1"/>
</dbReference>
<name>A0AAV5UDS8_9BILA</name>
<dbReference type="CDD" id="cd00170">
    <property type="entry name" value="SEC14"/>
    <property type="match status" value="1"/>
</dbReference>
<protein>
    <recommendedName>
        <fullName evidence="1">CRAL-TRIO domain-containing protein</fullName>
    </recommendedName>
</protein>
<dbReference type="SUPFAM" id="SSF101576">
    <property type="entry name" value="Supernatant protein factor (SPF), C-terminal domain"/>
    <property type="match status" value="1"/>
</dbReference>
<dbReference type="Gene3D" id="2.60.120.680">
    <property type="entry name" value="GOLD domain"/>
    <property type="match status" value="1"/>
</dbReference>
<feature type="domain" description="CRAL-TRIO" evidence="1">
    <location>
        <begin position="116"/>
        <end position="267"/>
    </location>
</feature>
<dbReference type="InterPro" id="IPR001251">
    <property type="entry name" value="CRAL-TRIO_dom"/>
</dbReference>
<dbReference type="Proteomes" id="UP001432027">
    <property type="component" value="Unassembled WGS sequence"/>
</dbReference>
<dbReference type="EMBL" id="BTSX01000006">
    <property type="protein sequence ID" value="GMT04164.1"/>
    <property type="molecule type" value="Genomic_DNA"/>
</dbReference>
<dbReference type="PANTHER" id="PTHR47159">
    <property type="entry name" value="PROTEIN CBG07705-RELATED"/>
    <property type="match status" value="1"/>
</dbReference>
<reference evidence="2" key="1">
    <citation type="submission" date="2023-10" db="EMBL/GenBank/DDBJ databases">
        <title>Genome assembly of Pristionchus species.</title>
        <authorList>
            <person name="Yoshida K."/>
            <person name="Sommer R.J."/>
        </authorList>
    </citation>
    <scope>NUCLEOTIDE SEQUENCE</scope>
    <source>
        <strain evidence="2">RS0144</strain>
    </source>
</reference>
<evidence type="ECO:0000259" key="1">
    <source>
        <dbReference type="PROSITE" id="PS50191"/>
    </source>
</evidence>
<accession>A0AAV5UDS8</accession>
<proteinExistence type="predicted"/>
<keyword evidence="3" id="KW-1185">Reference proteome</keyword>
<evidence type="ECO:0000313" key="2">
    <source>
        <dbReference type="EMBL" id="GMT04164.1"/>
    </source>
</evidence>
<sequence length="396" mass="45956">YSLISYHFRSFHSCVIVLIPFRMSTEDLLVAELRSLVSSHLSPYYDTHFNLLRWIQAHPGVSVDKIADRLRHHLLYRACSWEIDGIHQKERGYHPIHRYWPRSKCGMSGVIPSCLVHVEQSGQIDFDGILDNFSIAEVMRARIFDIEEMFADVMQIEKETGDQSSVIYVMDAEGIEYTKKLMDLVLGSLRALSEFMADHYVELVKYFVIVNVPSWAYTLWLMIKPLLPERTRLKIILSTSNWRKEIHSLMDPSVGPSFWNDENHNEFKLQMERPPKVPRVEITEPAEKLEKLYVKAGAVQWIEYSLEKGDAIAFHVTGNANFGFTIVRAENEDEDDAFAMRQIYPLFSWMPGPLKVPIEDSVIVPESGVYKVWFSNSRAWWSSLSIQHNIKVIKNQ</sequence>
<feature type="non-terminal residue" evidence="2">
    <location>
        <position position="1"/>
    </location>
</feature>
<dbReference type="SUPFAM" id="SSF52087">
    <property type="entry name" value="CRAL/TRIO domain"/>
    <property type="match status" value="1"/>
</dbReference>
<dbReference type="PROSITE" id="PS50191">
    <property type="entry name" value="CRAL_TRIO"/>
    <property type="match status" value="1"/>
</dbReference>
<feature type="non-terminal residue" evidence="2">
    <location>
        <position position="396"/>
    </location>
</feature>
<dbReference type="InterPro" id="IPR058960">
    <property type="entry name" value="Ctg-1-like_C"/>
</dbReference>
<dbReference type="Gene3D" id="3.40.525.10">
    <property type="entry name" value="CRAL-TRIO lipid binding domain"/>
    <property type="match status" value="1"/>
</dbReference>
<dbReference type="SMART" id="SM00516">
    <property type="entry name" value="SEC14"/>
    <property type="match status" value="1"/>
</dbReference>
<dbReference type="AlphaFoldDB" id="A0AAV5UDS8"/>
<dbReference type="Pfam" id="PF00650">
    <property type="entry name" value="CRAL_TRIO"/>
    <property type="match status" value="1"/>
</dbReference>
<dbReference type="InterPro" id="IPR053302">
    <property type="entry name" value="CRAL-TRIO_domain"/>
</dbReference>
<comment type="caution">
    <text evidence="2">The sequence shown here is derived from an EMBL/GenBank/DDBJ whole genome shotgun (WGS) entry which is preliminary data.</text>
</comment>